<protein>
    <recommendedName>
        <fullName evidence="1">BAH domain-containing protein</fullName>
    </recommendedName>
</protein>
<dbReference type="Pfam" id="PF01426">
    <property type="entry name" value="BAH"/>
    <property type="match status" value="1"/>
</dbReference>
<dbReference type="Proteomes" id="UP001497516">
    <property type="component" value="Chromosome 3"/>
</dbReference>
<dbReference type="EMBL" id="OZ034816">
    <property type="protein sequence ID" value="CAL1378666.1"/>
    <property type="molecule type" value="Genomic_DNA"/>
</dbReference>
<dbReference type="SMART" id="SM00439">
    <property type="entry name" value="BAH"/>
    <property type="match status" value="1"/>
</dbReference>
<evidence type="ECO:0000313" key="2">
    <source>
        <dbReference type="EMBL" id="CAL1378666.1"/>
    </source>
</evidence>
<organism evidence="2 3">
    <name type="scientific">Linum trigynum</name>
    <dbReference type="NCBI Taxonomy" id="586398"/>
    <lineage>
        <taxon>Eukaryota</taxon>
        <taxon>Viridiplantae</taxon>
        <taxon>Streptophyta</taxon>
        <taxon>Embryophyta</taxon>
        <taxon>Tracheophyta</taxon>
        <taxon>Spermatophyta</taxon>
        <taxon>Magnoliopsida</taxon>
        <taxon>eudicotyledons</taxon>
        <taxon>Gunneridae</taxon>
        <taxon>Pentapetalae</taxon>
        <taxon>rosids</taxon>
        <taxon>fabids</taxon>
        <taxon>Malpighiales</taxon>
        <taxon>Linaceae</taxon>
        <taxon>Linum</taxon>
    </lineage>
</organism>
<dbReference type="PROSITE" id="PS51038">
    <property type="entry name" value="BAH"/>
    <property type="match status" value="1"/>
</dbReference>
<dbReference type="InterPro" id="IPR001025">
    <property type="entry name" value="BAH_dom"/>
</dbReference>
<name>A0AAV2DYD5_9ROSI</name>
<gene>
    <name evidence="2" type="ORF">LTRI10_LOCUS20232</name>
</gene>
<sequence>MGDCVLIRPNATGDEHPFLARIEGIDFYSVNNVHVHVRRYYRPDETFQGVHKFHGKKEVFLSDRWQIVGICTVEGKCTVHSLDDYIKLGNVGAEDYFFIFEYKHESRGFSPDNVCVYCICDMPGNPDLPMIQRRECRNR</sequence>
<dbReference type="AlphaFoldDB" id="A0AAV2DYD5"/>
<reference evidence="2 3" key="1">
    <citation type="submission" date="2024-04" db="EMBL/GenBank/DDBJ databases">
        <authorList>
            <person name="Fracassetti M."/>
        </authorList>
    </citation>
    <scope>NUCLEOTIDE SEQUENCE [LARGE SCALE GENOMIC DNA]</scope>
</reference>
<accession>A0AAV2DYD5</accession>
<keyword evidence="3" id="KW-1185">Reference proteome</keyword>
<dbReference type="InterPro" id="IPR043151">
    <property type="entry name" value="BAH_sf"/>
</dbReference>
<dbReference type="Gene3D" id="2.30.30.490">
    <property type="match status" value="1"/>
</dbReference>
<dbReference type="GO" id="GO:0003682">
    <property type="term" value="F:chromatin binding"/>
    <property type="evidence" value="ECO:0007669"/>
    <property type="project" value="InterPro"/>
</dbReference>
<proteinExistence type="predicted"/>
<dbReference type="PANTHER" id="PTHR46364">
    <property type="entry name" value="OS08G0421900 PROTEIN"/>
    <property type="match status" value="1"/>
</dbReference>
<feature type="domain" description="BAH" evidence="1">
    <location>
        <begin position="1"/>
        <end position="113"/>
    </location>
</feature>
<evidence type="ECO:0000259" key="1">
    <source>
        <dbReference type="PROSITE" id="PS51038"/>
    </source>
</evidence>
<evidence type="ECO:0000313" key="3">
    <source>
        <dbReference type="Proteomes" id="UP001497516"/>
    </source>
</evidence>